<reference evidence="2" key="1">
    <citation type="submission" date="2022-07" db="EMBL/GenBank/DDBJ databases">
        <title>Fungi with potential for degradation of polypropylene.</title>
        <authorList>
            <person name="Gostincar C."/>
        </authorList>
    </citation>
    <scope>NUCLEOTIDE SEQUENCE</scope>
    <source>
        <strain evidence="2">EXF-13287</strain>
    </source>
</reference>
<dbReference type="Proteomes" id="UP001174691">
    <property type="component" value="Unassembled WGS sequence"/>
</dbReference>
<keyword evidence="3" id="KW-1185">Reference proteome</keyword>
<comment type="caution">
    <text evidence="2">The sequence shown here is derived from an EMBL/GenBank/DDBJ whole genome shotgun (WGS) entry which is preliminary data.</text>
</comment>
<sequence>MDQLNPKANQAVLRPFFRRPGLVILGTAVAGFVAGFKYKASSYERNELAQRNSGPYVSVDRSGGGI</sequence>
<keyword evidence="1" id="KW-0472">Membrane</keyword>
<organism evidence="2 3">
    <name type="scientific">Coniochaeta hoffmannii</name>
    <dbReference type="NCBI Taxonomy" id="91930"/>
    <lineage>
        <taxon>Eukaryota</taxon>
        <taxon>Fungi</taxon>
        <taxon>Dikarya</taxon>
        <taxon>Ascomycota</taxon>
        <taxon>Pezizomycotina</taxon>
        <taxon>Sordariomycetes</taxon>
        <taxon>Sordariomycetidae</taxon>
        <taxon>Coniochaetales</taxon>
        <taxon>Coniochaetaceae</taxon>
        <taxon>Coniochaeta</taxon>
    </lineage>
</organism>
<dbReference type="AlphaFoldDB" id="A0AA38VR81"/>
<dbReference type="EMBL" id="JANBVN010000041">
    <property type="protein sequence ID" value="KAJ9158151.1"/>
    <property type="molecule type" value="Genomic_DNA"/>
</dbReference>
<feature type="transmembrane region" description="Helical" evidence="1">
    <location>
        <begin position="20"/>
        <end position="38"/>
    </location>
</feature>
<keyword evidence="1" id="KW-0812">Transmembrane</keyword>
<evidence type="ECO:0000313" key="3">
    <source>
        <dbReference type="Proteomes" id="UP001174691"/>
    </source>
</evidence>
<evidence type="ECO:0000256" key="1">
    <source>
        <dbReference type="SAM" id="Phobius"/>
    </source>
</evidence>
<keyword evidence="1" id="KW-1133">Transmembrane helix</keyword>
<gene>
    <name evidence="2" type="ORF">NKR19_g3651</name>
</gene>
<name>A0AA38VR81_9PEZI</name>
<accession>A0AA38VR81</accession>
<proteinExistence type="predicted"/>
<protein>
    <submittedName>
        <fullName evidence="2">Uncharacterized protein</fullName>
    </submittedName>
</protein>
<evidence type="ECO:0000313" key="2">
    <source>
        <dbReference type="EMBL" id="KAJ9158151.1"/>
    </source>
</evidence>